<feature type="compositionally biased region" description="Polar residues" evidence="1">
    <location>
        <begin position="361"/>
        <end position="375"/>
    </location>
</feature>
<proteinExistence type="predicted"/>
<dbReference type="AlphaFoldDB" id="A0AAD2PVL7"/>
<feature type="region of interest" description="Disordered" evidence="1">
    <location>
        <begin position="355"/>
        <end position="379"/>
    </location>
</feature>
<gene>
    <name evidence="2" type="ORF">CYCCA115_LOCUS15938</name>
</gene>
<name>A0AAD2PVL7_9STRA</name>
<evidence type="ECO:0008006" key="4">
    <source>
        <dbReference type="Google" id="ProtNLM"/>
    </source>
</evidence>
<dbReference type="InterPro" id="IPR029044">
    <property type="entry name" value="Nucleotide-diphossugar_trans"/>
</dbReference>
<sequence length="538" mass="61825">MRGAMLKRTVVVFLAALILVALRRQALLLDRSLPQWTGDNVDTEGHHLSQSSVSSLFRQKTSAEPARRKWAYAFVVGGCSKHKPEYRGFIWNIAVAAQVLQEAGSQADVVALIQMSARTNETALPEDESKLLEALNVKIEYIPKFSSMVHEVFYTLMLEKFRILQMTQYSRVIFMDGDVMPLCSLDYLFELSEPESGEPLLKDNIVISYSNQPAHGGFFMLRPQESDYEEIQKIIKTTEEKALSLPPFEHWDEVEGWGHKIEPPDRWMSSMSKYTSTNWSWHGVHADQGLLYHWTKYVKQSVTLIINYQVQNWGSENGKAVMEKAFINYRPSDPINIASCHTSKNAPYTDFRHFTGRGKPWQQNSTQYRTSNGEPSPSREEVTKTFDQLVSSLNGEMRSNGKEFDGKKLLSTFLQMVPPQGKEAKTSVHEEKGITLSYSDQSYVKWFNALDKAQQISGVNVTFPRYFGRNFARGPPVGTRKQHRNDHRKMRTIVRVRWALERFQQEGKHEKIDTSRMQTRYKYLQCSTTIPAAMNYSL</sequence>
<dbReference type="Proteomes" id="UP001295423">
    <property type="component" value="Unassembled WGS sequence"/>
</dbReference>
<evidence type="ECO:0000313" key="3">
    <source>
        <dbReference type="Proteomes" id="UP001295423"/>
    </source>
</evidence>
<evidence type="ECO:0000256" key="1">
    <source>
        <dbReference type="SAM" id="MobiDB-lite"/>
    </source>
</evidence>
<dbReference type="PANTHER" id="PTHR11183">
    <property type="entry name" value="GLYCOGENIN SUBFAMILY MEMBER"/>
    <property type="match status" value="1"/>
</dbReference>
<dbReference type="InterPro" id="IPR050587">
    <property type="entry name" value="GNT1/Glycosyltrans_8"/>
</dbReference>
<dbReference type="SUPFAM" id="SSF53448">
    <property type="entry name" value="Nucleotide-diphospho-sugar transferases"/>
    <property type="match status" value="1"/>
</dbReference>
<reference evidence="2" key="1">
    <citation type="submission" date="2023-08" db="EMBL/GenBank/DDBJ databases">
        <authorList>
            <person name="Audoor S."/>
            <person name="Bilcke G."/>
        </authorList>
    </citation>
    <scope>NUCLEOTIDE SEQUENCE</scope>
</reference>
<organism evidence="2 3">
    <name type="scientific">Cylindrotheca closterium</name>
    <dbReference type="NCBI Taxonomy" id="2856"/>
    <lineage>
        <taxon>Eukaryota</taxon>
        <taxon>Sar</taxon>
        <taxon>Stramenopiles</taxon>
        <taxon>Ochrophyta</taxon>
        <taxon>Bacillariophyta</taxon>
        <taxon>Bacillariophyceae</taxon>
        <taxon>Bacillariophycidae</taxon>
        <taxon>Bacillariales</taxon>
        <taxon>Bacillariaceae</taxon>
        <taxon>Cylindrotheca</taxon>
    </lineage>
</organism>
<keyword evidence="3" id="KW-1185">Reference proteome</keyword>
<dbReference type="Gene3D" id="3.90.550.10">
    <property type="entry name" value="Spore Coat Polysaccharide Biosynthesis Protein SpsA, Chain A"/>
    <property type="match status" value="1"/>
</dbReference>
<evidence type="ECO:0000313" key="2">
    <source>
        <dbReference type="EMBL" id="CAJ1955818.1"/>
    </source>
</evidence>
<dbReference type="EMBL" id="CAKOGP040001896">
    <property type="protein sequence ID" value="CAJ1955818.1"/>
    <property type="molecule type" value="Genomic_DNA"/>
</dbReference>
<comment type="caution">
    <text evidence="2">The sequence shown here is derived from an EMBL/GenBank/DDBJ whole genome shotgun (WGS) entry which is preliminary data.</text>
</comment>
<accession>A0AAD2PVL7</accession>
<protein>
    <recommendedName>
        <fullName evidence="4">Hexosyltransferase</fullName>
    </recommendedName>
</protein>